<name>A0A4E0RUD0_9GAMM</name>
<dbReference type="EMBL" id="JSZA02000004">
    <property type="protein sequence ID" value="TGO03704.1"/>
    <property type="molecule type" value="Genomic_DNA"/>
</dbReference>
<accession>A0A4E0RUD0</accession>
<protein>
    <recommendedName>
        <fullName evidence="3">DUF4143 domain-containing protein</fullName>
    </recommendedName>
</protein>
<sequence length="135" mass="15532">MVVLSNLAQDLQVAPQTTKYWLEVLLEDYEGYRCELRYIRDKEGREIDFAIIKEGVLEELIEVKYNDDSLSTSFFVGWVELRCTHQIASNGGLGVPPLRCAGNHKGLPLPTLHNLLFFQVLKYLCIRECASLRER</sequence>
<evidence type="ECO:0008006" key="3">
    <source>
        <dbReference type="Google" id="ProtNLM"/>
    </source>
</evidence>
<dbReference type="Proteomes" id="UP000030428">
    <property type="component" value="Unassembled WGS sequence"/>
</dbReference>
<organism evidence="1 2">
    <name type="scientific">Candidatus Thiomargarita nelsonii</name>
    <dbReference type="NCBI Taxonomy" id="1003181"/>
    <lineage>
        <taxon>Bacteria</taxon>
        <taxon>Pseudomonadati</taxon>
        <taxon>Pseudomonadota</taxon>
        <taxon>Gammaproteobacteria</taxon>
        <taxon>Thiotrichales</taxon>
        <taxon>Thiotrichaceae</taxon>
        <taxon>Thiomargarita</taxon>
    </lineage>
</organism>
<proteinExistence type="predicted"/>
<evidence type="ECO:0000313" key="1">
    <source>
        <dbReference type="EMBL" id="TGO03704.1"/>
    </source>
</evidence>
<comment type="caution">
    <text evidence="1">The sequence shown here is derived from an EMBL/GenBank/DDBJ whole genome shotgun (WGS) entry which is preliminary data.</text>
</comment>
<keyword evidence="2" id="KW-1185">Reference proteome</keyword>
<dbReference type="AlphaFoldDB" id="A0A4E0RUD0"/>
<evidence type="ECO:0000313" key="2">
    <source>
        <dbReference type="Proteomes" id="UP000030428"/>
    </source>
</evidence>
<gene>
    <name evidence="1" type="ORF">PN36_01860</name>
</gene>
<reference evidence="1 2" key="1">
    <citation type="journal article" date="2016" name="Front. Microbiol.">
        <title>Single-Cell (Meta-)Genomics of a Dimorphic Candidatus Thiomargarita nelsonii Reveals Genomic Plasticity.</title>
        <authorList>
            <person name="Flood B.E."/>
            <person name="Fliss P."/>
            <person name="Jones D.S."/>
            <person name="Dick G.J."/>
            <person name="Jain S."/>
            <person name="Kaster A.K."/>
            <person name="Winkel M."/>
            <person name="Mussmann M."/>
            <person name="Bailey J."/>
        </authorList>
    </citation>
    <scope>NUCLEOTIDE SEQUENCE [LARGE SCALE GENOMIC DNA]</scope>
    <source>
        <strain evidence="1">Hydrate Ridge</strain>
    </source>
</reference>